<evidence type="ECO:0000256" key="1">
    <source>
        <dbReference type="ARBA" id="ARBA00012513"/>
    </source>
</evidence>
<dbReference type="CDD" id="cd14014">
    <property type="entry name" value="STKc_PknB_like"/>
    <property type="match status" value="1"/>
</dbReference>
<dbReference type="InterPro" id="IPR011009">
    <property type="entry name" value="Kinase-like_dom_sf"/>
</dbReference>
<feature type="region of interest" description="Disordered" evidence="8">
    <location>
        <begin position="1"/>
        <end position="33"/>
    </location>
</feature>
<dbReference type="SUPFAM" id="SSF56112">
    <property type="entry name" value="Protein kinase-like (PK-like)"/>
    <property type="match status" value="1"/>
</dbReference>
<dbReference type="FunFam" id="1.10.510.10:FF:000021">
    <property type="entry name" value="Serine/threonine protein kinase"/>
    <property type="match status" value="1"/>
</dbReference>
<dbReference type="SMART" id="SM00220">
    <property type="entry name" value="S_TKc"/>
    <property type="match status" value="1"/>
</dbReference>
<keyword evidence="5 11" id="KW-0418">Kinase</keyword>
<sequence length="896" mass="100582">MFGRGSNFKRSATDRRTEQRATTDLKDKDPPMAKVDPSFSALCNTSWLGRERILAQFESDWYEGERPSIEEYLRNDVSVPSLLIELVSIELEFRARRGEPIDASEYLRRFPVLAESEEQVRELLDAVDSLRTDSRRTRGPRTQPTTTAPGGEVRYRLDRYELLEQVGQGSFSVVYRALDTQLDRVVAVKLPRSGCWSDLEARTRFLREARSLARLNHPGIVAVHDAAEREGSFVIVSEFITGETLAERLLRGRPTAREATELLASVCDAIAAAHQAGVIHRDLKPANIMIDGDGRPRVMDFGLARSSADETALTVEGQVLGTPAYMPPEQASGNHHGVDERSDIYSLGVVLFQLLTGHLPFPGHGYQLIAQILENDPAPPHRFDSTVPVDLETICLKAIAKEPGRRYRSSAELADDLRRFLRGEPVHARPVGPMARLWRTCRRRPFAAATLGTLALMAIASFGVVTWEWRRAERFRAQAEANLVVSEQQRLRLLAVLKSGHQALSHSLMIEKNRLQYGRDAISPDSWWVDRLLGNCSALIEQLKKEPALKPELAEILLHKGDLEFSADHCDLAVASWESARTLLENLVAERGDDPWWRRNLGHCYQVMGQIQEDKGQPAEAARLYRQSERHRLRSFVLCEQKLRSHPGDFDVQYMMARASTGLGTIQIKLGRPSKARSILERALTDWERLLKLDFSNAAVRGALDYCCRQLIEVTAALHRSAPSAEARNERVAILRALDECLRIQADLQSRSPADLTSLNMLGVCSYWKGAIETDLGRSEEALLSFQHAAARFSRLSEIEPTRPAHRSSLAASLHYVSTRLSALDRHPEAVVTLRRERELRDTLRNEQTSNTRSKGGRASNWHQRGVDFPTRATGNPNTCPGHSYAVGKRLAGEEL</sequence>
<dbReference type="EC" id="2.7.11.1" evidence="1"/>
<dbReference type="InterPro" id="IPR017441">
    <property type="entry name" value="Protein_kinase_ATP_BS"/>
</dbReference>
<evidence type="ECO:0000256" key="6">
    <source>
        <dbReference type="ARBA" id="ARBA00022840"/>
    </source>
</evidence>
<dbReference type="GO" id="GO:0004674">
    <property type="term" value="F:protein serine/threonine kinase activity"/>
    <property type="evidence" value="ECO:0007669"/>
    <property type="project" value="UniProtKB-KW"/>
</dbReference>
<evidence type="ECO:0000313" key="12">
    <source>
        <dbReference type="Proteomes" id="UP000010798"/>
    </source>
</evidence>
<dbReference type="GO" id="GO:0005524">
    <property type="term" value="F:ATP binding"/>
    <property type="evidence" value="ECO:0007669"/>
    <property type="project" value="UniProtKB-UniRule"/>
</dbReference>
<evidence type="ECO:0000256" key="9">
    <source>
        <dbReference type="SAM" id="Phobius"/>
    </source>
</evidence>
<dbReference type="Gene3D" id="1.10.510.10">
    <property type="entry name" value="Transferase(Phosphotransferase) domain 1"/>
    <property type="match status" value="1"/>
</dbReference>
<dbReference type="PANTHER" id="PTHR43289">
    <property type="entry name" value="MITOGEN-ACTIVATED PROTEIN KINASE KINASE KINASE 20-RELATED"/>
    <property type="match status" value="1"/>
</dbReference>
<evidence type="ECO:0000256" key="3">
    <source>
        <dbReference type="ARBA" id="ARBA00022679"/>
    </source>
</evidence>
<dbReference type="Pfam" id="PF00069">
    <property type="entry name" value="Pkinase"/>
    <property type="match status" value="1"/>
</dbReference>
<dbReference type="Gene3D" id="1.25.40.10">
    <property type="entry name" value="Tetratricopeptide repeat domain"/>
    <property type="match status" value="2"/>
</dbReference>
<evidence type="ECO:0000313" key="11">
    <source>
        <dbReference type="EMBL" id="AGA27977.1"/>
    </source>
</evidence>
<dbReference type="PANTHER" id="PTHR43289:SF6">
    <property type="entry name" value="SERINE_THREONINE-PROTEIN KINASE NEKL-3"/>
    <property type="match status" value="1"/>
</dbReference>
<dbReference type="PROSITE" id="PS00107">
    <property type="entry name" value="PROTEIN_KINASE_ATP"/>
    <property type="match status" value="1"/>
</dbReference>
<dbReference type="RefSeq" id="WP_015247116.1">
    <property type="nucleotide sequence ID" value="NC_019892.1"/>
</dbReference>
<name>L0DFE4_SINAD</name>
<keyword evidence="3" id="KW-0808">Transferase</keyword>
<feature type="region of interest" description="Disordered" evidence="8">
    <location>
        <begin position="842"/>
        <end position="896"/>
    </location>
</feature>
<evidence type="ECO:0000256" key="2">
    <source>
        <dbReference type="ARBA" id="ARBA00022527"/>
    </source>
</evidence>
<dbReference type="InterPro" id="IPR000719">
    <property type="entry name" value="Prot_kinase_dom"/>
</dbReference>
<dbReference type="AlphaFoldDB" id="L0DFE4"/>
<keyword evidence="9" id="KW-0812">Transmembrane</keyword>
<keyword evidence="4 7" id="KW-0547">Nucleotide-binding</keyword>
<keyword evidence="9" id="KW-1133">Transmembrane helix</keyword>
<evidence type="ECO:0000256" key="8">
    <source>
        <dbReference type="SAM" id="MobiDB-lite"/>
    </source>
</evidence>
<evidence type="ECO:0000259" key="10">
    <source>
        <dbReference type="PROSITE" id="PS50011"/>
    </source>
</evidence>
<gene>
    <name evidence="11" type="ordered locus">Sinac_3739</name>
</gene>
<dbReference type="EMBL" id="CP003364">
    <property type="protein sequence ID" value="AGA27977.1"/>
    <property type="molecule type" value="Genomic_DNA"/>
</dbReference>
<reference evidence="11 12" key="1">
    <citation type="submission" date="2012-02" db="EMBL/GenBank/DDBJ databases">
        <title>Complete sequence of chromosome of Singulisphaera acidiphila DSM 18658.</title>
        <authorList>
            <consortium name="US DOE Joint Genome Institute (JGI-PGF)"/>
            <person name="Lucas S."/>
            <person name="Copeland A."/>
            <person name="Lapidus A."/>
            <person name="Glavina del Rio T."/>
            <person name="Dalin E."/>
            <person name="Tice H."/>
            <person name="Bruce D."/>
            <person name="Goodwin L."/>
            <person name="Pitluck S."/>
            <person name="Peters L."/>
            <person name="Ovchinnikova G."/>
            <person name="Chertkov O."/>
            <person name="Kyrpides N."/>
            <person name="Mavromatis K."/>
            <person name="Ivanova N."/>
            <person name="Brettin T."/>
            <person name="Detter J.C."/>
            <person name="Han C."/>
            <person name="Larimer F."/>
            <person name="Land M."/>
            <person name="Hauser L."/>
            <person name="Markowitz V."/>
            <person name="Cheng J.-F."/>
            <person name="Hugenholtz P."/>
            <person name="Woyke T."/>
            <person name="Wu D."/>
            <person name="Tindall B."/>
            <person name="Pomrenke H."/>
            <person name="Brambilla E."/>
            <person name="Klenk H.-P."/>
            <person name="Eisen J.A."/>
        </authorList>
    </citation>
    <scope>NUCLEOTIDE SEQUENCE [LARGE SCALE GENOMIC DNA]</scope>
    <source>
        <strain evidence="12">ATCC BAA-1392 / DSM 18658 / VKM B-2454 / MOB10</strain>
    </source>
</reference>
<dbReference type="OrthoDB" id="6111975at2"/>
<dbReference type="InterPro" id="IPR008271">
    <property type="entry name" value="Ser/Thr_kinase_AS"/>
</dbReference>
<dbReference type="STRING" id="886293.Sinac_3739"/>
<keyword evidence="6 7" id="KW-0067">ATP-binding</keyword>
<protein>
    <recommendedName>
        <fullName evidence="1">non-specific serine/threonine protein kinase</fullName>
        <ecNumber evidence="1">2.7.11.1</ecNumber>
    </recommendedName>
</protein>
<dbReference type="KEGG" id="saci:Sinac_3739"/>
<feature type="binding site" evidence="7">
    <location>
        <position position="189"/>
    </location>
    <ligand>
        <name>ATP</name>
        <dbReference type="ChEBI" id="CHEBI:30616"/>
    </ligand>
</feature>
<dbReference type="eggNOG" id="COG0515">
    <property type="taxonomic scope" value="Bacteria"/>
</dbReference>
<accession>L0DFE4</accession>
<dbReference type="HOGENOM" id="CLU_363256_0_0_0"/>
<organism evidence="11 12">
    <name type="scientific">Singulisphaera acidiphila (strain ATCC BAA-1392 / DSM 18658 / VKM B-2454 / MOB10)</name>
    <dbReference type="NCBI Taxonomy" id="886293"/>
    <lineage>
        <taxon>Bacteria</taxon>
        <taxon>Pseudomonadati</taxon>
        <taxon>Planctomycetota</taxon>
        <taxon>Planctomycetia</taxon>
        <taxon>Isosphaerales</taxon>
        <taxon>Isosphaeraceae</taxon>
        <taxon>Singulisphaera</taxon>
    </lineage>
</organism>
<feature type="compositionally biased region" description="Basic and acidic residues" evidence="8">
    <location>
        <begin position="11"/>
        <end position="31"/>
    </location>
</feature>
<keyword evidence="2 11" id="KW-0723">Serine/threonine-protein kinase</keyword>
<dbReference type="PROSITE" id="PS50011">
    <property type="entry name" value="PROTEIN_KINASE_DOM"/>
    <property type="match status" value="1"/>
</dbReference>
<evidence type="ECO:0000256" key="7">
    <source>
        <dbReference type="PROSITE-ProRule" id="PRU10141"/>
    </source>
</evidence>
<dbReference type="SUPFAM" id="SSF48452">
    <property type="entry name" value="TPR-like"/>
    <property type="match status" value="2"/>
</dbReference>
<evidence type="ECO:0000256" key="4">
    <source>
        <dbReference type="ARBA" id="ARBA00022741"/>
    </source>
</evidence>
<feature type="domain" description="Protein kinase" evidence="10">
    <location>
        <begin position="160"/>
        <end position="421"/>
    </location>
</feature>
<keyword evidence="9" id="KW-0472">Membrane</keyword>
<keyword evidence="12" id="KW-1185">Reference proteome</keyword>
<dbReference type="InterPro" id="IPR011990">
    <property type="entry name" value="TPR-like_helical_dom_sf"/>
</dbReference>
<evidence type="ECO:0000256" key="5">
    <source>
        <dbReference type="ARBA" id="ARBA00022777"/>
    </source>
</evidence>
<dbReference type="Gene3D" id="3.30.200.20">
    <property type="entry name" value="Phosphorylase Kinase, domain 1"/>
    <property type="match status" value="1"/>
</dbReference>
<dbReference type="eggNOG" id="COG0457">
    <property type="taxonomic scope" value="Bacteria"/>
</dbReference>
<dbReference type="Proteomes" id="UP000010798">
    <property type="component" value="Chromosome"/>
</dbReference>
<feature type="transmembrane region" description="Helical" evidence="9">
    <location>
        <begin position="446"/>
        <end position="467"/>
    </location>
</feature>
<dbReference type="PROSITE" id="PS00108">
    <property type="entry name" value="PROTEIN_KINASE_ST"/>
    <property type="match status" value="1"/>
</dbReference>
<proteinExistence type="predicted"/>